<sequence>MKKNEYYIVGVMSGTSLDGIDLVYLNFQYNDVWHFEIINSETVNYTHDWFNTLKNLVSYPIEKLKQIDEDYTIYLAGVIKNFIKRNNIKNIDAVCSHGHTALHQPEKKLTYQIGNQPILAKLLNEKVVCDFRVQDVELGGQGAPLVPIGDELLFSEYHYCLNLGGFANLSTEIEGNRIAFDICPVNIVLNHYVNKLGFDFDDKGKIASTGVVNEKLLNQLNTLPFYKEAYPKSLGLEWVNSNIFPLVDGFKLEIKDALRTFIEHISIQIASEINKKNGASVLITGGGAYNTFLIQRLKILSKPTIIIPSKEVVEYKEALIFGLLGVLKLREQVNCLKSVTGATKNHSSGKIYLP</sequence>
<keyword evidence="1" id="KW-0418">Kinase</keyword>
<keyword evidence="2" id="KW-1185">Reference proteome</keyword>
<dbReference type="Proteomes" id="UP001501433">
    <property type="component" value="Unassembled WGS sequence"/>
</dbReference>
<dbReference type="GO" id="GO:0016301">
    <property type="term" value="F:kinase activity"/>
    <property type="evidence" value="ECO:0007669"/>
    <property type="project" value="UniProtKB-KW"/>
</dbReference>
<dbReference type="PANTHER" id="PTHR30605:SF0">
    <property type="entry name" value="ANHYDRO-N-ACETYLMURAMIC ACID KINASE"/>
    <property type="match status" value="1"/>
</dbReference>
<evidence type="ECO:0000313" key="1">
    <source>
        <dbReference type="EMBL" id="GAA4805374.1"/>
    </source>
</evidence>
<protein>
    <submittedName>
        <fullName evidence="1">Anhydro-N-acetylmuramic acid kinase</fullName>
    </submittedName>
</protein>
<dbReference type="PANTHER" id="PTHR30605">
    <property type="entry name" value="ANHYDRO-N-ACETYLMURAMIC ACID KINASE"/>
    <property type="match status" value="1"/>
</dbReference>
<gene>
    <name evidence="1" type="ORF">GCM10023330_09800</name>
</gene>
<dbReference type="EMBL" id="BAABJW010000001">
    <property type="protein sequence ID" value="GAA4805374.1"/>
    <property type="molecule type" value="Genomic_DNA"/>
</dbReference>
<dbReference type="SUPFAM" id="SSF53067">
    <property type="entry name" value="Actin-like ATPase domain"/>
    <property type="match status" value="1"/>
</dbReference>
<evidence type="ECO:0000313" key="2">
    <source>
        <dbReference type="Proteomes" id="UP001501433"/>
    </source>
</evidence>
<keyword evidence="1" id="KW-0808">Transferase</keyword>
<proteinExistence type="predicted"/>
<dbReference type="InterPro" id="IPR005338">
    <property type="entry name" value="Anhydro_N_Ac-Mur_kinase"/>
</dbReference>
<dbReference type="RefSeq" id="WP_345275820.1">
    <property type="nucleotide sequence ID" value="NZ_BAABJW010000001.1"/>
</dbReference>
<dbReference type="Gene3D" id="3.30.420.40">
    <property type="match status" value="2"/>
</dbReference>
<name>A0ABP9C6N1_9FLAO</name>
<organism evidence="1 2">
    <name type="scientific">Litoribaculum gwangyangense</name>
    <dbReference type="NCBI Taxonomy" id="1130722"/>
    <lineage>
        <taxon>Bacteria</taxon>
        <taxon>Pseudomonadati</taxon>
        <taxon>Bacteroidota</taxon>
        <taxon>Flavobacteriia</taxon>
        <taxon>Flavobacteriales</taxon>
        <taxon>Flavobacteriaceae</taxon>
        <taxon>Litoribaculum</taxon>
    </lineage>
</organism>
<reference evidence="2" key="1">
    <citation type="journal article" date="2019" name="Int. J. Syst. Evol. Microbiol.">
        <title>The Global Catalogue of Microorganisms (GCM) 10K type strain sequencing project: providing services to taxonomists for standard genome sequencing and annotation.</title>
        <authorList>
            <consortium name="The Broad Institute Genomics Platform"/>
            <consortium name="The Broad Institute Genome Sequencing Center for Infectious Disease"/>
            <person name="Wu L."/>
            <person name="Ma J."/>
        </authorList>
    </citation>
    <scope>NUCLEOTIDE SEQUENCE [LARGE SCALE GENOMIC DNA]</scope>
    <source>
        <strain evidence="2">JCM 18325</strain>
    </source>
</reference>
<dbReference type="NCBIfam" id="NF007144">
    <property type="entry name" value="PRK09585.2-3"/>
    <property type="match status" value="1"/>
</dbReference>
<dbReference type="InterPro" id="IPR043129">
    <property type="entry name" value="ATPase_NBD"/>
</dbReference>
<dbReference type="Pfam" id="PF03702">
    <property type="entry name" value="AnmK"/>
    <property type="match status" value="1"/>
</dbReference>
<comment type="caution">
    <text evidence="1">The sequence shown here is derived from an EMBL/GenBank/DDBJ whole genome shotgun (WGS) entry which is preliminary data.</text>
</comment>
<accession>A0ABP9C6N1</accession>